<dbReference type="PRINTS" id="PR00111">
    <property type="entry name" value="ABHYDROLASE"/>
</dbReference>
<dbReference type="PANTHER" id="PTHR42886:SF29">
    <property type="entry name" value="PUMMELIG, ISOFORM A"/>
    <property type="match status" value="1"/>
</dbReference>
<dbReference type="GO" id="GO:0006654">
    <property type="term" value="P:phosphatidic acid biosynthetic process"/>
    <property type="evidence" value="ECO:0007669"/>
    <property type="project" value="TreeGrafter"/>
</dbReference>
<dbReference type="GO" id="GO:0005739">
    <property type="term" value="C:mitochondrion"/>
    <property type="evidence" value="ECO:0007669"/>
    <property type="project" value="TreeGrafter"/>
</dbReference>
<evidence type="ECO:0000256" key="1">
    <source>
        <dbReference type="ARBA" id="ARBA00038097"/>
    </source>
</evidence>
<sequence>CSVVSSFRAISASFRWSLLAILALQGWMRNLFGAIYSLRKPRPSLNGDDSMESAADSNKPCRSWRWGRFSFDALAEAESCLLSTVRAKIVSTFVNVRLACSQIYTITAKGDEADERRVPLLFIHGFAAGVGVWAASIDCIAEQRVVHAIDLLGFGRSSRPEFSDDPTLAELQYVQSIEDWRREMNVEKMVIVAHSFGGFLATSYALEHPDRVRHLVLVDPWGFPEKPVDDRQIRPVGWIRAVATVVSMFNPLSALRAAGPYGAALVKRLRPDLAVRYKTAHPDAIYEYVYQCNAREPSGEVAFSNMSYSFGWARRPMMNRITALSQDVPLTFIYGSRSWVDSASGVEVQQLRPSAYVDVQVIRGAGHHVYVDRTEAFNDVLRRTVEMIDADEDLIEQFS</sequence>
<accession>A0A915BDB0</accession>
<name>A0A915BDB0_PARUN</name>
<feature type="domain" description="AB hydrolase-1" evidence="2">
    <location>
        <begin position="119"/>
        <end position="373"/>
    </location>
</feature>
<dbReference type="InterPro" id="IPR029058">
    <property type="entry name" value="AB_hydrolase_fold"/>
</dbReference>
<dbReference type="InterPro" id="IPR000073">
    <property type="entry name" value="AB_hydrolase_1"/>
</dbReference>
<organism evidence="3 4">
    <name type="scientific">Parascaris univalens</name>
    <name type="common">Nematode worm</name>
    <dbReference type="NCBI Taxonomy" id="6257"/>
    <lineage>
        <taxon>Eukaryota</taxon>
        <taxon>Metazoa</taxon>
        <taxon>Ecdysozoa</taxon>
        <taxon>Nematoda</taxon>
        <taxon>Chromadorea</taxon>
        <taxon>Rhabditida</taxon>
        <taxon>Spirurina</taxon>
        <taxon>Ascaridomorpha</taxon>
        <taxon>Ascaridoidea</taxon>
        <taxon>Ascarididae</taxon>
        <taxon>Parascaris</taxon>
    </lineage>
</organism>
<comment type="similarity">
    <text evidence="1">Belongs to the peptidase S33 family. ABHD4/ABHD5 subfamily.</text>
</comment>
<dbReference type="GO" id="GO:0055088">
    <property type="term" value="P:lipid homeostasis"/>
    <property type="evidence" value="ECO:0007669"/>
    <property type="project" value="TreeGrafter"/>
</dbReference>
<dbReference type="AlphaFoldDB" id="A0A915BDB0"/>
<proteinExistence type="inferred from homology"/>
<dbReference type="GO" id="GO:0052689">
    <property type="term" value="F:carboxylic ester hydrolase activity"/>
    <property type="evidence" value="ECO:0007669"/>
    <property type="project" value="TreeGrafter"/>
</dbReference>
<dbReference type="SUPFAM" id="SSF53474">
    <property type="entry name" value="alpha/beta-Hydrolases"/>
    <property type="match status" value="1"/>
</dbReference>
<protein>
    <submittedName>
        <fullName evidence="4">AB hydrolase-1 domain-containing protein</fullName>
    </submittedName>
</protein>
<evidence type="ECO:0000259" key="2">
    <source>
        <dbReference type="Pfam" id="PF00561"/>
    </source>
</evidence>
<dbReference type="PANTHER" id="PTHR42886">
    <property type="entry name" value="RE40534P-RELATED"/>
    <property type="match status" value="1"/>
</dbReference>
<keyword evidence="3" id="KW-1185">Reference proteome</keyword>
<dbReference type="GO" id="GO:0042171">
    <property type="term" value="F:lysophosphatidic acid acyltransferase activity"/>
    <property type="evidence" value="ECO:0007669"/>
    <property type="project" value="TreeGrafter"/>
</dbReference>
<dbReference type="WBParaSite" id="PgR035X_g024_t02">
    <property type="protein sequence ID" value="PgR035X_g024_t02"/>
    <property type="gene ID" value="PgR035X_g024"/>
</dbReference>
<dbReference type="GO" id="GO:0005811">
    <property type="term" value="C:lipid droplet"/>
    <property type="evidence" value="ECO:0007669"/>
    <property type="project" value="TreeGrafter"/>
</dbReference>
<dbReference type="Proteomes" id="UP000887569">
    <property type="component" value="Unplaced"/>
</dbReference>
<dbReference type="Gene3D" id="3.40.50.1820">
    <property type="entry name" value="alpha/beta hydrolase"/>
    <property type="match status" value="1"/>
</dbReference>
<evidence type="ECO:0000313" key="3">
    <source>
        <dbReference type="Proteomes" id="UP000887569"/>
    </source>
</evidence>
<evidence type="ECO:0000313" key="4">
    <source>
        <dbReference type="WBParaSite" id="PgR035X_g024_t02"/>
    </source>
</evidence>
<reference evidence="4" key="1">
    <citation type="submission" date="2022-11" db="UniProtKB">
        <authorList>
            <consortium name="WormBaseParasite"/>
        </authorList>
    </citation>
    <scope>IDENTIFICATION</scope>
</reference>
<dbReference type="Pfam" id="PF00561">
    <property type="entry name" value="Abhydrolase_1"/>
    <property type="match status" value="1"/>
</dbReference>